<evidence type="ECO:0000313" key="16">
    <source>
        <dbReference type="Proteomes" id="UP000035579"/>
    </source>
</evidence>
<keyword evidence="4" id="KW-0808">Transferase</keyword>
<evidence type="ECO:0000256" key="2">
    <source>
        <dbReference type="ARBA" id="ARBA00022490"/>
    </source>
</evidence>
<protein>
    <submittedName>
        <fullName evidence="15">tRNA 2-thiocytidine biosynthesis protein TtcA</fullName>
    </submittedName>
    <submittedName>
        <fullName evidence="14">tRNA(Cytosine32)-2-thiocytidine synthetase</fullName>
    </submittedName>
</protein>
<keyword evidence="10" id="KW-0694">RNA-binding</keyword>
<organism evidence="14 16">
    <name type="scientific">Archangium gephyra</name>
    <dbReference type="NCBI Taxonomy" id="48"/>
    <lineage>
        <taxon>Bacteria</taxon>
        <taxon>Pseudomonadati</taxon>
        <taxon>Myxococcota</taxon>
        <taxon>Myxococcia</taxon>
        <taxon>Myxococcales</taxon>
        <taxon>Cystobacterineae</taxon>
        <taxon>Archangiaceae</taxon>
        <taxon>Archangium</taxon>
    </lineage>
</organism>
<dbReference type="InterPro" id="IPR035107">
    <property type="entry name" value="tRNA_thiolation_TtcA_Ctu1"/>
</dbReference>
<dbReference type="InterPro" id="IPR012089">
    <property type="entry name" value="tRNA_Cyd_32_2_STrfase"/>
</dbReference>
<dbReference type="KEGG" id="age:AA314_08668"/>
<evidence type="ECO:0000256" key="11">
    <source>
        <dbReference type="ARBA" id="ARBA00023004"/>
    </source>
</evidence>
<dbReference type="EMBL" id="CP011509">
    <property type="protein sequence ID" value="AKJ07042.1"/>
    <property type="molecule type" value="Genomic_DNA"/>
</dbReference>
<dbReference type="SUPFAM" id="SSF52402">
    <property type="entry name" value="Adenine nucleotide alpha hydrolases-like"/>
    <property type="match status" value="1"/>
</dbReference>
<evidence type="ECO:0000256" key="10">
    <source>
        <dbReference type="ARBA" id="ARBA00022884"/>
    </source>
</evidence>
<keyword evidence="7" id="KW-0547">Nucleotide-binding</keyword>
<dbReference type="GO" id="GO:0005524">
    <property type="term" value="F:ATP binding"/>
    <property type="evidence" value="ECO:0007669"/>
    <property type="project" value="UniProtKB-KW"/>
</dbReference>
<dbReference type="InterPro" id="IPR014729">
    <property type="entry name" value="Rossmann-like_a/b/a_fold"/>
</dbReference>
<evidence type="ECO:0000256" key="3">
    <source>
        <dbReference type="ARBA" id="ARBA00022555"/>
    </source>
</evidence>
<keyword evidence="9" id="KW-0460">Magnesium</keyword>
<dbReference type="PANTHER" id="PTHR43686:SF1">
    <property type="entry name" value="AMINOTRAN_5 DOMAIN-CONTAINING PROTEIN"/>
    <property type="match status" value="1"/>
</dbReference>
<dbReference type="GO" id="GO:0008033">
    <property type="term" value="P:tRNA processing"/>
    <property type="evidence" value="ECO:0007669"/>
    <property type="project" value="UniProtKB-KW"/>
</dbReference>
<evidence type="ECO:0000313" key="17">
    <source>
        <dbReference type="Proteomes" id="UP000256345"/>
    </source>
</evidence>
<dbReference type="PIRSF" id="PIRSF004976">
    <property type="entry name" value="ATPase_YdaO"/>
    <property type="match status" value="1"/>
</dbReference>
<evidence type="ECO:0000256" key="6">
    <source>
        <dbReference type="ARBA" id="ARBA00022723"/>
    </source>
</evidence>
<sequence>MNPDVLRLEKSLLGHMGRAISDYSLISEGDRIMVGVSGGKDSYSMLYLLRELQRRAPVKFDLLAVNLDQGHPGFPADKLEGWFKSEGFAYKMLKEDTYSIVLEKTPPGKTQCAVCSRMRRGILYTAAVELGCNKIALGHHRDDLIHTLLLNLFFAGSLKAMPPILKSDDGRNTVIRPLCYAPEKELAAYAEARQFPIIPCDLCGTQENLQRKRMQKLMEELGKEIPNVRQSVLSAMSNVRPSHLLDKSVFDFSSLASEGTPPEEAQAQTTTAARIQGGLADA</sequence>
<evidence type="ECO:0000313" key="14">
    <source>
        <dbReference type="EMBL" id="AKJ07042.1"/>
    </source>
</evidence>
<keyword evidence="6" id="KW-0479">Metal-binding</keyword>
<dbReference type="CDD" id="cd24138">
    <property type="entry name" value="TtcA-like"/>
    <property type="match status" value="1"/>
</dbReference>
<keyword evidence="17" id="KW-1185">Reference proteome</keyword>
<keyword evidence="1" id="KW-0004">4Fe-4S</keyword>
<dbReference type="EMBL" id="QUMU01000011">
    <property type="protein sequence ID" value="REG26457.1"/>
    <property type="molecule type" value="Genomic_DNA"/>
</dbReference>
<dbReference type="HAMAP" id="MF_01850">
    <property type="entry name" value="TtcA"/>
    <property type="match status" value="1"/>
</dbReference>
<reference evidence="15 17" key="2">
    <citation type="submission" date="2018-08" db="EMBL/GenBank/DDBJ databases">
        <title>Genomic Encyclopedia of Archaeal and Bacterial Type Strains, Phase II (KMG-II): from individual species to whole genera.</title>
        <authorList>
            <person name="Goeker M."/>
        </authorList>
    </citation>
    <scope>NUCLEOTIDE SEQUENCE [LARGE SCALE GENOMIC DNA]</scope>
    <source>
        <strain evidence="15 17">DSM 2261</strain>
    </source>
</reference>
<evidence type="ECO:0000256" key="4">
    <source>
        <dbReference type="ARBA" id="ARBA00022679"/>
    </source>
</evidence>
<dbReference type="NCBIfam" id="NF007972">
    <property type="entry name" value="PRK10696.1"/>
    <property type="match status" value="1"/>
</dbReference>
<evidence type="ECO:0000256" key="7">
    <source>
        <dbReference type="ARBA" id="ARBA00022741"/>
    </source>
</evidence>
<evidence type="ECO:0000256" key="5">
    <source>
        <dbReference type="ARBA" id="ARBA00022694"/>
    </source>
</evidence>
<feature type="domain" description="tRNA(Ile)-lysidine/2-thiocytidine synthase N-terminal" evidence="13">
    <location>
        <begin position="32"/>
        <end position="198"/>
    </location>
</feature>
<dbReference type="Proteomes" id="UP000035579">
    <property type="component" value="Chromosome"/>
</dbReference>
<name>A0AAC8QFX5_9BACT</name>
<dbReference type="GO" id="GO:0051539">
    <property type="term" value="F:4 iron, 4 sulfur cluster binding"/>
    <property type="evidence" value="ECO:0007669"/>
    <property type="project" value="UniProtKB-KW"/>
</dbReference>
<dbReference type="Gene3D" id="3.40.50.620">
    <property type="entry name" value="HUPs"/>
    <property type="match status" value="1"/>
</dbReference>
<evidence type="ECO:0000256" key="12">
    <source>
        <dbReference type="ARBA" id="ARBA00023014"/>
    </source>
</evidence>
<dbReference type="PANTHER" id="PTHR43686">
    <property type="entry name" value="SULFURTRANSFERASE-RELATED"/>
    <property type="match status" value="1"/>
</dbReference>
<keyword evidence="5" id="KW-0819">tRNA processing</keyword>
<gene>
    <name evidence="14" type="ORF">AA314_08668</name>
    <name evidence="15" type="ORF">ATI61_1116</name>
</gene>
<proteinExistence type="inferred from homology"/>
<evidence type="ECO:0000259" key="13">
    <source>
        <dbReference type="Pfam" id="PF01171"/>
    </source>
</evidence>
<accession>A0AAC8QFX5</accession>
<keyword evidence="3" id="KW-0820">tRNA-binding</keyword>
<dbReference type="AlphaFoldDB" id="A0AAC8QFX5"/>
<reference evidence="14 16" key="1">
    <citation type="submission" date="2015-05" db="EMBL/GenBank/DDBJ databases">
        <title>Genome assembly of Archangium gephyra DSM 2261.</title>
        <authorList>
            <person name="Sharma G."/>
            <person name="Subramanian S."/>
        </authorList>
    </citation>
    <scope>NUCLEOTIDE SEQUENCE [LARGE SCALE GENOMIC DNA]</scope>
    <source>
        <strain evidence="14 16">DSM 2261</strain>
    </source>
</reference>
<dbReference type="Proteomes" id="UP000256345">
    <property type="component" value="Unassembled WGS sequence"/>
</dbReference>
<evidence type="ECO:0000256" key="8">
    <source>
        <dbReference type="ARBA" id="ARBA00022840"/>
    </source>
</evidence>
<keyword evidence="2" id="KW-0963">Cytoplasm</keyword>
<dbReference type="InterPro" id="IPR011063">
    <property type="entry name" value="TilS/TtcA_N"/>
</dbReference>
<dbReference type="GO" id="GO:0046872">
    <property type="term" value="F:metal ion binding"/>
    <property type="evidence" value="ECO:0007669"/>
    <property type="project" value="UniProtKB-KW"/>
</dbReference>
<dbReference type="Pfam" id="PF01171">
    <property type="entry name" value="ATP_bind_3"/>
    <property type="match status" value="1"/>
</dbReference>
<dbReference type="GO" id="GO:0000049">
    <property type="term" value="F:tRNA binding"/>
    <property type="evidence" value="ECO:0007669"/>
    <property type="project" value="UniProtKB-KW"/>
</dbReference>
<keyword evidence="11" id="KW-0408">Iron</keyword>
<keyword evidence="12" id="KW-0411">Iron-sulfur</keyword>
<evidence type="ECO:0000256" key="1">
    <source>
        <dbReference type="ARBA" id="ARBA00022485"/>
    </source>
</evidence>
<evidence type="ECO:0000313" key="15">
    <source>
        <dbReference type="EMBL" id="REG26457.1"/>
    </source>
</evidence>
<keyword evidence="8" id="KW-0067">ATP-binding</keyword>
<dbReference type="GO" id="GO:0016740">
    <property type="term" value="F:transferase activity"/>
    <property type="evidence" value="ECO:0007669"/>
    <property type="project" value="UniProtKB-KW"/>
</dbReference>
<evidence type="ECO:0000256" key="9">
    <source>
        <dbReference type="ARBA" id="ARBA00022842"/>
    </source>
</evidence>